<dbReference type="EMBL" id="MU277237">
    <property type="protein sequence ID" value="KAI0058271.1"/>
    <property type="molecule type" value="Genomic_DNA"/>
</dbReference>
<evidence type="ECO:0000313" key="1">
    <source>
        <dbReference type="EMBL" id="KAI0058271.1"/>
    </source>
</evidence>
<sequence length="447" mass="49380">MPPRPRPRPVNRQKTAPATSSTPEASSSKASTSADHVKTARELELDKDDEFFIRNRNRTAKDWKKLEQREKEQDLTTPATSSDAEEGSNTPRKRHKSGRNRGKDSNGLPSWTRQDSIPLLSSDEDDDLEIVDDHSGASQTRRLKRQRSRSRSITPPPQLSLQQRQNARNLVRETLDARARSPSPTTYLPDDSTDTIVLDPELLSIARAVKKQATYGGDSMDSGGPENVTIKVNWRPHPLDDEGRPQVWGFKMKRHDPFSIVVDEIADVAEVLADSLILTYEGSRVFSSATPHSLKIWAEAEIDASDKTTFEYLRQHRHQRPPVSSDGRGAAPETSVNGEADESDADVQSVQDANEDEDDTFKLVVRSGSTKDVTLTVRPTTTCGAIVKAFLKRVGLSDKYPEGKSARRKSAAAAGPRLMIDGERMDPEAPIADGDLEDGDQVEVAGL</sequence>
<organism evidence="1 2">
    <name type="scientific">Artomyces pyxidatus</name>
    <dbReference type="NCBI Taxonomy" id="48021"/>
    <lineage>
        <taxon>Eukaryota</taxon>
        <taxon>Fungi</taxon>
        <taxon>Dikarya</taxon>
        <taxon>Basidiomycota</taxon>
        <taxon>Agaricomycotina</taxon>
        <taxon>Agaricomycetes</taxon>
        <taxon>Russulales</taxon>
        <taxon>Auriscalpiaceae</taxon>
        <taxon>Artomyces</taxon>
    </lineage>
</organism>
<gene>
    <name evidence="1" type="ORF">BV25DRAFT_1994402</name>
</gene>
<name>A0ACB8SQT1_9AGAM</name>
<accession>A0ACB8SQT1</accession>
<evidence type="ECO:0000313" key="2">
    <source>
        <dbReference type="Proteomes" id="UP000814140"/>
    </source>
</evidence>
<comment type="caution">
    <text evidence="1">The sequence shown here is derived from an EMBL/GenBank/DDBJ whole genome shotgun (WGS) entry which is preliminary data.</text>
</comment>
<reference evidence="1" key="2">
    <citation type="journal article" date="2022" name="New Phytol.">
        <title>Evolutionary transition to the ectomycorrhizal habit in the genomes of a hyperdiverse lineage of mushroom-forming fungi.</title>
        <authorList>
            <person name="Looney B."/>
            <person name="Miyauchi S."/>
            <person name="Morin E."/>
            <person name="Drula E."/>
            <person name="Courty P.E."/>
            <person name="Kohler A."/>
            <person name="Kuo A."/>
            <person name="LaButti K."/>
            <person name="Pangilinan J."/>
            <person name="Lipzen A."/>
            <person name="Riley R."/>
            <person name="Andreopoulos W."/>
            <person name="He G."/>
            <person name="Johnson J."/>
            <person name="Nolan M."/>
            <person name="Tritt A."/>
            <person name="Barry K.W."/>
            <person name="Grigoriev I.V."/>
            <person name="Nagy L.G."/>
            <person name="Hibbett D."/>
            <person name="Henrissat B."/>
            <person name="Matheny P.B."/>
            <person name="Labbe J."/>
            <person name="Martin F.M."/>
        </authorList>
    </citation>
    <scope>NUCLEOTIDE SEQUENCE</scope>
    <source>
        <strain evidence="1">HHB10654</strain>
    </source>
</reference>
<keyword evidence="2" id="KW-1185">Reference proteome</keyword>
<reference evidence="1" key="1">
    <citation type="submission" date="2021-03" db="EMBL/GenBank/DDBJ databases">
        <authorList>
            <consortium name="DOE Joint Genome Institute"/>
            <person name="Ahrendt S."/>
            <person name="Looney B.P."/>
            <person name="Miyauchi S."/>
            <person name="Morin E."/>
            <person name="Drula E."/>
            <person name="Courty P.E."/>
            <person name="Chicoki N."/>
            <person name="Fauchery L."/>
            <person name="Kohler A."/>
            <person name="Kuo A."/>
            <person name="Labutti K."/>
            <person name="Pangilinan J."/>
            <person name="Lipzen A."/>
            <person name="Riley R."/>
            <person name="Andreopoulos W."/>
            <person name="He G."/>
            <person name="Johnson J."/>
            <person name="Barry K.W."/>
            <person name="Grigoriev I.V."/>
            <person name="Nagy L."/>
            <person name="Hibbett D."/>
            <person name="Henrissat B."/>
            <person name="Matheny P.B."/>
            <person name="Labbe J."/>
            <person name="Martin F."/>
        </authorList>
    </citation>
    <scope>NUCLEOTIDE SEQUENCE</scope>
    <source>
        <strain evidence="1">HHB10654</strain>
    </source>
</reference>
<dbReference type="Proteomes" id="UP000814140">
    <property type="component" value="Unassembled WGS sequence"/>
</dbReference>
<proteinExistence type="predicted"/>
<protein>
    <submittedName>
        <fullName evidence="1">Uncharacterized protein</fullName>
    </submittedName>
</protein>